<dbReference type="InterPro" id="IPR041398">
    <property type="entry name" value="DdrB_dom"/>
</dbReference>
<evidence type="ECO:0000259" key="2">
    <source>
        <dbReference type="Pfam" id="PF18763"/>
    </source>
</evidence>
<evidence type="ECO:0000256" key="1">
    <source>
        <dbReference type="SAM" id="MobiDB-lite"/>
    </source>
</evidence>
<proteinExistence type="predicted"/>
<feature type="region of interest" description="Disordered" evidence="1">
    <location>
        <begin position="270"/>
        <end position="290"/>
    </location>
</feature>
<feature type="compositionally biased region" description="Basic and acidic residues" evidence="1">
    <location>
        <begin position="1009"/>
        <end position="1022"/>
    </location>
</feature>
<feature type="compositionally biased region" description="Polar residues" evidence="1">
    <location>
        <begin position="1023"/>
        <end position="1032"/>
    </location>
</feature>
<organism evidence="3">
    <name type="scientific">Podoviridae sp. ctlMy11</name>
    <dbReference type="NCBI Taxonomy" id="2827746"/>
    <lineage>
        <taxon>Viruses</taxon>
        <taxon>Duplodnaviria</taxon>
        <taxon>Heunggongvirae</taxon>
        <taxon>Uroviricota</taxon>
        <taxon>Caudoviricetes</taxon>
    </lineage>
</organism>
<protein>
    <submittedName>
        <fullName evidence="3">Crystallin beta/gamma motif-containing protein</fullName>
    </submittedName>
</protein>
<reference evidence="3" key="1">
    <citation type="journal article" date="2021" name="Proc. Natl. Acad. Sci. U.S.A.">
        <title>A Catalog of Tens of Thousands of Viruses from Human Metagenomes Reveals Hidden Associations with Chronic Diseases.</title>
        <authorList>
            <person name="Tisza M.J."/>
            <person name="Buck C.B."/>
        </authorList>
    </citation>
    <scope>NUCLEOTIDE SEQUENCE</scope>
    <source>
        <strain evidence="3">CtlMy11</strain>
    </source>
</reference>
<feature type="compositionally biased region" description="Low complexity" evidence="1">
    <location>
        <begin position="276"/>
        <end position="288"/>
    </location>
</feature>
<sequence>MSWINRFGLTNEEAKVINQYSAPEKDAAALTPGLFEGSWSAIGQSFGKEWEATKSDISEAVALKVEDDDYYLPQQEDPFAPDLNSDKDAVANRLRQDAREARLKIKNDYTPNPETTGTAAMVLYGLTGSLAKGIGYSVLAGGNPFVGGALFGADLGRYEKDKLQDKGVDPETATKAGLITGVTNAVGMALPASLGTSYLKSAAFGGMVNPATDITEQSAIKFVLDNADYSVISKEYDPFDPVSLTTSALMGAGFGLLGARGARARAAREAAEKAQAEAPAAPVEGQAPRMNKSVLESIQNRDRSGKESRLQMQQIAQAPDFNRLRNGATLGEGTPVIAYLPEDSSAILGKKVTVSDTNGDRTTMRYALIEAGDVMTSNRVDGSLNADFTNPEVQGARAIAGNGRIAGLQEAYRKVKATKYKEELTKALKEFGISRRAVKKMREPILVRVMDDADVKEGVGELSNRTGTLKLNPAEQAAQDARNVRLEEVEFIKDNGISVRSMDEFVRRTPDKEGLIDAEGKVIYDNVRQRMKSAIFAAAYPDNRLINRFIADDPKDKQVMDVLQAAAPEVVKLRRHGGDFDFSGDLMEALADYMQTKQEARKIHGEKIEGEITESFFEATPVQAWFRDILLSKNPERLKDALARFNEVAQQESGGEGLFGKVSRDEVFNQVKSEFGALDKAIDSITPSAVDAAMELRSADVIEGDQPSGMNGDINKSIADEKLAREQLDDGEPVNVSGEGVDPETLRTQFDSFRDRVFNQLLGAGFKEKLAAYSADLYDAFYRTLGERLGMSADELEKRYALKVRKGGKETAEGLFQSRVSSQKERLEVWLKPSEIETARGKTRGEIEAIFGTELEDIATVPDAYLKAIFGDRVTDPRVYTSKAYFLDHVVNHHAPDVLPGDYLQIQNIINNPDEVIRDTRVNEKGVRRNGVIFTKLIGKTYLLAINLEERESGKLQLYKSLHRTRNKKPYRKMDRVTLSVDTLSEKSKNPHDAVVSPKGHPAAGDKFSALDKDSSIKDPSRENNGYPQSGDQVRGMYTPAEKMITLFGTADESTFVHESGHYFLDVMTDVAMRSNAPERVRADIQTLMEWFGLKDLDEWNGLSLEEKRQFHEQFARGFEQYLRDGVAPSSRLEAIFKQFKDWLVSIYKSAADLDVELTPGVRDVYARMLATDKEIEVKREADSPSLFGEDLGQTVTQVVDNTNLPDETKAVIKEGLETLGIKTEQAPDQSKLSGVMTDDQFVQSRFDLDMEKYGDIPILDENGNETTPREMVAADLAAAEQLEKDSQGMSRAALCMFTNNAFD</sequence>
<name>A0A8S5TD75_9CAUD</name>
<feature type="region of interest" description="Disordered" evidence="1">
    <location>
        <begin position="982"/>
        <end position="1035"/>
    </location>
</feature>
<feature type="domain" description="DdrB-like" evidence="2">
    <location>
        <begin position="292"/>
        <end position="450"/>
    </location>
</feature>
<dbReference type="Pfam" id="PF18763">
    <property type="entry name" value="ddrB-ParB"/>
    <property type="match status" value="1"/>
</dbReference>
<accession>A0A8S5TD75</accession>
<dbReference type="EMBL" id="BK032800">
    <property type="protein sequence ID" value="DAF60935.1"/>
    <property type="molecule type" value="Genomic_DNA"/>
</dbReference>
<evidence type="ECO:0000313" key="3">
    <source>
        <dbReference type="EMBL" id="DAF60935.1"/>
    </source>
</evidence>